<dbReference type="InterPro" id="IPR033729">
    <property type="entry name" value="SerRS_core"/>
</dbReference>
<evidence type="ECO:0000256" key="5">
    <source>
        <dbReference type="ARBA" id="ARBA00022840"/>
    </source>
</evidence>
<evidence type="ECO:0000256" key="11">
    <source>
        <dbReference type="SAM" id="Coils"/>
    </source>
</evidence>
<keyword evidence="6" id="KW-0648">Protein biosynthesis</keyword>
<dbReference type="InterPro" id="IPR006195">
    <property type="entry name" value="aa-tRNA-synth_II"/>
</dbReference>
<dbReference type="EMBL" id="CAUYUE010000018">
    <property type="protein sequence ID" value="CAK0787900.1"/>
    <property type="molecule type" value="Genomic_DNA"/>
</dbReference>
<dbReference type="CDD" id="cd00770">
    <property type="entry name" value="SerRS_core"/>
    <property type="match status" value="1"/>
</dbReference>
<feature type="binding site" evidence="10">
    <location>
        <begin position="355"/>
        <end position="358"/>
    </location>
    <ligand>
        <name>ATP</name>
        <dbReference type="ChEBI" id="CHEBI:30616"/>
    </ligand>
</feature>
<feature type="binding site" evidence="10">
    <location>
        <begin position="266"/>
        <end position="268"/>
    </location>
    <ligand>
        <name>ATP</name>
        <dbReference type="ChEBI" id="CHEBI:30616"/>
    </ligand>
</feature>
<dbReference type="InterPro" id="IPR010978">
    <property type="entry name" value="tRNA-bd_arm"/>
</dbReference>
<comment type="similarity">
    <text evidence="1">Belongs to the class-II aminoacyl-tRNA synthetase family. Type-1 seryl-tRNA synthetase subfamily.</text>
</comment>
<dbReference type="GO" id="GO:0006434">
    <property type="term" value="P:seryl-tRNA aminoacylation"/>
    <property type="evidence" value="ECO:0007669"/>
    <property type="project" value="InterPro"/>
</dbReference>
<dbReference type="PIRSF" id="PIRSF001529">
    <property type="entry name" value="Ser-tRNA-synth_IIa"/>
    <property type="match status" value="1"/>
</dbReference>
<keyword evidence="5 10" id="KW-0067">ATP-binding</keyword>
<dbReference type="InterPro" id="IPR042103">
    <property type="entry name" value="SerRS_1_N_sf"/>
</dbReference>
<feature type="binding site" evidence="9">
    <location>
        <position position="235"/>
    </location>
    <ligand>
        <name>L-serine</name>
        <dbReference type="ChEBI" id="CHEBI:33384"/>
    </ligand>
</feature>
<dbReference type="InterPro" id="IPR002317">
    <property type="entry name" value="Ser-tRNA-ligase_type_1"/>
</dbReference>
<accession>A0AAV1IN57</accession>
<sequence length="449" mass="50873">MLDINLFREGKGGDPNLIKESQKRRYADQGLVDRVIELDNAWRDAVYAMEGLKREANALNKEIGNLRKAKKDATELQDKSKSMKAEIVRAEERAKEAEAVRDKAVTAIGNLVHDSVPVSNDEAHNVVVKTEGHMREEPELFNHVDLVQMLGIVDLETGSTVAGGRGFFLINEGVLLNQALIQAALHHGYGQGCSPVMTPFFMRKDIMAECAQLEQFDEELYKVTGEGDDKYLIATSEQPLCAMHRHLWFEEGQLPLKYVGYSTCFRKEAGSHGRDTLGIFRIHQFEKVEQFFVTSPDNNKSWEAMEEMLHNAEEFYKSLGLAYQVVNIVSGELNNAAAKKYDLEAWFPASKAFRELVSCSNCTDYQSRRLEVRIRTQKLPGTEAPRKDYVHMLNCTLSATERTLCCVLENYQTPDGVKVPEALQKFMPNNMAFIPFRKKKDAKGRFMSL</sequence>
<evidence type="ECO:0000256" key="9">
    <source>
        <dbReference type="PIRSR" id="PIRSR001529-1"/>
    </source>
</evidence>
<dbReference type="GO" id="GO:0004828">
    <property type="term" value="F:serine-tRNA ligase activity"/>
    <property type="evidence" value="ECO:0007669"/>
    <property type="project" value="UniProtKB-EC"/>
</dbReference>
<evidence type="ECO:0000256" key="8">
    <source>
        <dbReference type="ARBA" id="ARBA00031113"/>
    </source>
</evidence>
<dbReference type="Proteomes" id="UP001314263">
    <property type="component" value="Unassembled WGS sequence"/>
</dbReference>
<evidence type="ECO:0000256" key="3">
    <source>
        <dbReference type="ARBA" id="ARBA00022598"/>
    </source>
</evidence>
<dbReference type="EC" id="6.1.1.11" evidence="2"/>
<dbReference type="GO" id="GO:0005524">
    <property type="term" value="F:ATP binding"/>
    <property type="evidence" value="ECO:0007669"/>
    <property type="project" value="UniProtKB-KW"/>
</dbReference>
<name>A0AAV1IN57_9CHLO</name>
<dbReference type="PROSITE" id="PS50862">
    <property type="entry name" value="AA_TRNA_LIGASE_II"/>
    <property type="match status" value="1"/>
</dbReference>
<dbReference type="NCBIfam" id="TIGR00414">
    <property type="entry name" value="serS"/>
    <property type="match status" value="1"/>
</dbReference>
<dbReference type="SUPFAM" id="SSF55681">
    <property type="entry name" value="Class II aaRS and biotin synthetases"/>
    <property type="match status" value="1"/>
</dbReference>
<keyword evidence="14" id="KW-1185">Reference proteome</keyword>
<feature type="binding site" evidence="9">
    <location>
        <position position="289"/>
    </location>
    <ligand>
        <name>L-serine</name>
        <dbReference type="ChEBI" id="CHEBI:33384"/>
    </ligand>
</feature>
<dbReference type="AlphaFoldDB" id="A0AAV1IN57"/>
<dbReference type="PANTHER" id="PTHR11778">
    <property type="entry name" value="SERYL-TRNA SYNTHETASE"/>
    <property type="match status" value="1"/>
</dbReference>
<gene>
    <name evidence="13" type="ORF">CVIRNUC_011122</name>
</gene>
<dbReference type="Pfam" id="PF00587">
    <property type="entry name" value="tRNA-synt_2b"/>
    <property type="match status" value="1"/>
</dbReference>
<keyword evidence="7" id="KW-0030">Aminoacyl-tRNA synthetase</keyword>
<feature type="domain" description="Aminoacyl-transfer RNA synthetases class-II family profile" evidence="12">
    <location>
        <begin position="192"/>
        <end position="428"/>
    </location>
</feature>
<dbReference type="FunFam" id="3.30.930.10:FF:000026">
    <property type="entry name" value="Seryl-tRNA synthetase, cytoplasmic"/>
    <property type="match status" value="1"/>
</dbReference>
<evidence type="ECO:0000256" key="2">
    <source>
        <dbReference type="ARBA" id="ARBA00012840"/>
    </source>
</evidence>
<feature type="site" description="Important for serine binding" evidence="9">
    <location>
        <position position="396"/>
    </location>
</feature>
<dbReference type="InterPro" id="IPR015866">
    <property type="entry name" value="Ser-tRNA-synth_1_N"/>
</dbReference>
<dbReference type="Gene3D" id="3.30.930.10">
    <property type="entry name" value="Bira Bifunctional Protein, Domain 2"/>
    <property type="match status" value="1"/>
</dbReference>
<evidence type="ECO:0000313" key="14">
    <source>
        <dbReference type="Proteomes" id="UP001314263"/>
    </source>
</evidence>
<evidence type="ECO:0000256" key="7">
    <source>
        <dbReference type="ARBA" id="ARBA00023146"/>
    </source>
</evidence>
<dbReference type="Pfam" id="PF02403">
    <property type="entry name" value="Seryl_tRNA_N"/>
    <property type="match status" value="1"/>
</dbReference>
<keyword evidence="11" id="KW-0175">Coiled coil</keyword>
<keyword evidence="3" id="KW-0436">Ligase</keyword>
<dbReference type="SUPFAM" id="SSF46589">
    <property type="entry name" value="tRNA-binding arm"/>
    <property type="match status" value="1"/>
</dbReference>
<comment type="caution">
    <text evidence="13">The sequence shown here is derived from an EMBL/GenBank/DDBJ whole genome shotgun (WGS) entry which is preliminary data.</text>
</comment>
<evidence type="ECO:0000256" key="10">
    <source>
        <dbReference type="PIRSR" id="PIRSR001529-2"/>
    </source>
</evidence>
<evidence type="ECO:0000256" key="4">
    <source>
        <dbReference type="ARBA" id="ARBA00022741"/>
    </source>
</evidence>
<evidence type="ECO:0000313" key="13">
    <source>
        <dbReference type="EMBL" id="CAK0787900.1"/>
    </source>
</evidence>
<proteinExistence type="inferred from homology"/>
<evidence type="ECO:0000256" key="1">
    <source>
        <dbReference type="ARBA" id="ARBA00010728"/>
    </source>
</evidence>
<organism evidence="13 14">
    <name type="scientific">Coccomyxa viridis</name>
    <dbReference type="NCBI Taxonomy" id="1274662"/>
    <lineage>
        <taxon>Eukaryota</taxon>
        <taxon>Viridiplantae</taxon>
        <taxon>Chlorophyta</taxon>
        <taxon>core chlorophytes</taxon>
        <taxon>Trebouxiophyceae</taxon>
        <taxon>Trebouxiophyceae incertae sedis</taxon>
        <taxon>Coccomyxaceae</taxon>
        <taxon>Coccomyxa</taxon>
    </lineage>
</organism>
<reference evidence="13 14" key="1">
    <citation type="submission" date="2023-10" db="EMBL/GenBank/DDBJ databases">
        <authorList>
            <person name="Maclean D."/>
            <person name="Macfadyen A."/>
        </authorList>
    </citation>
    <scope>NUCLEOTIDE SEQUENCE [LARGE SCALE GENOMIC DNA]</scope>
</reference>
<dbReference type="PRINTS" id="PR00981">
    <property type="entry name" value="TRNASYNTHSER"/>
</dbReference>
<protein>
    <recommendedName>
        <fullName evidence="2">serine--tRNA ligase</fullName>
        <ecNumber evidence="2">6.1.1.11</ecNumber>
    </recommendedName>
    <alternativeName>
        <fullName evidence="8">Seryl-tRNA synthetase</fullName>
    </alternativeName>
</protein>
<feature type="binding site" evidence="9">
    <location>
        <position position="394"/>
    </location>
    <ligand>
        <name>L-serine</name>
        <dbReference type="ChEBI" id="CHEBI:33384"/>
    </ligand>
</feature>
<feature type="coiled-coil region" evidence="11">
    <location>
        <begin position="49"/>
        <end position="107"/>
    </location>
</feature>
<evidence type="ECO:0000259" key="12">
    <source>
        <dbReference type="PROSITE" id="PS50862"/>
    </source>
</evidence>
<dbReference type="InterPro" id="IPR045864">
    <property type="entry name" value="aa-tRNA-synth_II/BPL/LPL"/>
</dbReference>
<evidence type="ECO:0000256" key="6">
    <source>
        <dbReference type="ARBA" id="ARBA00022917"/>
    </source>
</evidence>
<feature type="binding site" evidence="9">
    <location>
        <position position="266"/>
    </location>
    <ligand>
        <name>L-serine</name>
        <dbReference type="ChEBI" id="CHEBI:33384"/>
    </ligand>
</feature>
<dbReference type="InterPro" id="IPR002314">
    <property type="entry name" value="aa-tRNA-synt_IIb"/>
</dbReference>
<dbReference type="Gene3D" id="1.10.287.40">
    <property type="entry name" value="Serine-tRNA synthetase, tRNA binding domain"/>
    <property type="match status" value="1"/>
</dbReference>
<keyword evidence="4" id="KW-0547">Nucleotide-binding</keyword>